<gene>
    <name evidence="5" type="ORF">F945_00775</name>
</gene>
<sequence>MDYIIKIMRSFFHFDAIQILWFSKQNQKHYEVFSTGYNRPCAESLAYDFPKIYPPGFSKILAQDNELPLSISASETLISPAFTESSIYKDYLNKYGFHDGMTLELNDEGNYIGLVHFSSFSANNFNSCIQMLVYNFRSIILQWFKQTNFFEYWVNKYKFYIFNEKNGFAIESLNHNLNSIKTEVEKIFSKTFHKLKSGYFLMNNMIYKICVLKLPNENFILDLSPSKLPFKLTKKEIIVLSFLIVGLSDKEIAKKLVRGERTINSHVASIYRKLEVNNRIEAAVFAVVHGIYILDENGLILEKLSHQTTQTA</sequence>
<reference evidence="5 6" key="1">
    <citation type="submission" date="2013-06" db="EMBL/GenBank/DDBJ databases">
        <title>The Genome Sequence of Acinetobacter rudis CIP 110305.</title>
        <authorList>
            <consortium name="The Broad Institute Genome Sequencing Platform"/>
            <consortium name="The Broad Institute Genome Sequencing Center for Infectious Disease"/>
            <person name="Cerqueira G."/>
            <person name="Feldgarden M."/>
            <person name="Courvalin P."/>
            <person name="Perichon B."/>
            <person name="Grillot-Courvalin C."/>
            <person name="Clermont D."/>
            <person name="Rocha E."/>
            <person name="Yoon E.-J."/>
            <person name="Nemec A."/>
            <person name="Young S.K."/>
            <person name="Zeng Q."/>
            <person name="Gargeya S."/>
            <person name="Fitzgerald M."/>
            <person name="Abouelleil A."/>
            <person name="Alvarado L."/>
            <person name="Berlin A.M."/>
            <person name="Chapman S.B."/>
            <person name="Dewar J."/>
            <person name="Goldberg J."/>
            <person name="Griggs A."/>
            <person name="Gujja S."/>
            <person name="Hansen M."/>
            <person name="Howarth C."/>
            <person name="Imamovic A."/>
            <person name="Larimer J."/>
            <person name="McCowan C."/>
            <person name="Murphy C."/>
            <person name="Pearson M."/>
            <person name="Priest M."/>
            <person name="Roberts A."/>
            <person name="Saif S."/>
            <person name="Shea T."/>
            <person name="Sykes S."/>
            <person name="Wortman J."/>
            <person name="Nusbaum C."/>
            <person name="Birren B."/>
        </authorList>
    </citation>
    <scope>NUCLEOTIDE SEQUENCE [LARGE SCALE GENOMIC DNA]</scope>
    <source>
        <strain evidence="5 6">CIP 110305</strain>
    </source>
</reference>
<dbReference type="PANTHER" id="PTHR44688">
    <property type="entry name" value="DNA-BINDING TRANSCRIPTIONAL ACTIVATOR DEVR_DOSR"/>
    <property type="match status" value="1"/>
</dbReference>
<dbReference type="GO" id="GO:0003677">
    <property type="term" value="F:DNA binding"/>
    <property type="evidence" value="ECO:0007669"/>
    <property type="project" value="UniProtKB-KW"/>
</dbReference>
<dbReference type="InterPro" id="IPR036388">
    <property type="entry name" value="WH-like_DNA-bd_sf"/>
</dbReference>
<name>S3NJN4_9GAMM</name>
<evidence type="ECO:0000313" key="6">
    <source>
        <dbReference type="Proteomes" id="UP000014568"/>
    </source>
</evidence>
<dbReference type="PROSITE" id="PS50043">
    <property type="entry name" value="HTH_LUXR_2"/>
    <property type="match status" value="1"/>
</dbReference>
<dbReference type="GO" id="GO:0006355">
    <property type="term" value="P:regulation of DNA-templated transcription"/>
    <property type="evidence" value="ECO:0007669"/>
    <property type="project" value="InterPro"/>
</dbReference>
<dbReference type="PRINTS" id="PR00038">
    <property type="entry name" value="HTHLUXR"/>
</dbReference>
<keyword evidence="6" id="KW-1185">Reference proteome</keyword>
<keyword evidence="1" id="KW-0805">Transcription regulation</keyword>
<evidence type="ECO:0000256" key="2">
    <source>
        <dbReference type="ARBA" id="ARBA00023125"/>
    </source>
</evidence>
<accession>S3NJN4</accession>
<dbReference type="InterPro" id="IPR016032">
    <property type="entry name" value="Sig_transdc_resp-reg_C-effctor"/>
</dbReference>
<proteinExistence type="predicted"/>
<dbReference type="Gene3D" id="1.10.10.10">
    <property type="entry name" value="Winged helix-like DNA-binding domain superfamily/Winged helix DNA-binding domain"/>
    <property type="match status" value="1"/>
</dbReference>
<dbReference type="RefSeq" id="WP_016655205.1">
    <property type="nucleotide sequence ID" value="NZ_KE340351.1"/>
</dbReference>
<dbReference type="HOGENOM" id="CLU_890336_0_0_6"/>
<dbReference type="SUPFAM" id="SSF46894">
    <property type="entry name" value="C-terminal effector domain of the bipartite response regulators"/>
    <property type="match status" value="1"/>
</dbReference>
<comment type="caution">
    <text evidence="5">The sequence shown here is derived from an EMBL/GenBank/DDBJ whole genome shotgun (WGS) entry which is preliminary data.</text>
</comment>
<dbReference type="STRING" id="632955.GCA_000829675_01391"/>
<dbReference type="Proteomes" id="UP000014568">
    <property type="component" value="Unassembled WGS sequence"/>
</dbReference>
<dbReference type="InterPro" id="IPR000792">
    <property type="entry name" value="Tscrpt_reg_LuxR_C"/>
</dbReference>
<dbReference type="EMBL" id="ATGI01000006">
    <property type="protein sequence ID" value="EPF79887.1"/>
    <property type="molecule type" value="Genomic_DNA"/>
</dbReference>
<organism evidence="5 6">
    <name type="scientific">Acinetobacter rudis CIP 110305</name>
    <dbReference type="NCBI Taxonomy" id="421052"/>
    <lineage>
        <taxon>Bacteria</taxon>
        <taxon>Pseudomonadati</taxon>
        <taxon>Pseudomonadota</taxon>
        <taxon>Gammaproteobacteria</taxon>
        <taxon>Moraxellales</taxon>
        <taxon>Moraxellaceae</taxon>
        <taxon>Acinetobacter</taxon>
    </lineage>
</organism>
<dbReference type="PATRIC" id="fig|421052.3.peg.767"/>
<dbReference type="PANTHER" id="PTHR44688:SF16">
    <property type="entry name" value="DNA-BINDING TRANSCRIPTIONAL ACTIVATOR DEVR_DOSR"/>
    <property type="match status" value="1"/>
</dbReference>
<dbReference type="AlphaFoldDB" id="S3NJN4"/>
<evidence type="ECO:0000256" key="1">
    <source>
        <dbReference type="ARBA" id="ARBA00023015"/>
    </source>
</evidence>
<evidence type="ECO:0000256" key="3">
    <source>
        <dbReference type="ARBA" id="ARBA00023163"/>
    </source>
</evidence>
<dbReference type="eggNOG" id="COG2197">
    <property type="taxonomic scope" value="Bacteria"/>
</dbReference>
<dbReference type="Pfam" id="PF00196">
    <property type="entry name" value="GerE"/>
    <property type="match status" value="1"/>
</dbReference>
<keyword evidence="3" id="KW-0804">Transcription</keyword>
<protein>
    <recommendedName>
        <fullName evidence="4">HTH luxR-type domain-containing protein</fullName>
    </recommendedName>
</protein>
<dbReference type="SMART" id="SM00421">
    <property type="entry name" value="HTH_LUXR"/>
    <property type="match status" value="1"/>
</dbReference>
<evidence type="ECO:0000313" key="5">
    <source>
        <dbReference type="EMBL" id="EPF79887.1"/>
    </source>
</evidence>
<feature type="domain" description="HTH luxR-type" evidence="4">
    <location>
        <begin position="225"/>
        <end position="290"/>
    </location>
</feature>
<evidence type="ECO:0000259" key="4">
    <source>
        <dbReference type="PROSITE" id="PS50043"/>
    </source>
</evidence>
<dbReference type="CDD" id="cd06170">
    <property type="entry name" value="LuxR_C_like"/>
    <property type="match status" value="1"/>
</dbReference>
<keyword evidence="2" id="KW-0238">DNA-binding</keyword>